<dbReference type="GO" id="GO:0003700">
    <property type="term" value="F:DNA-binding transcription factor activity"/>
    <property type="evidence" value="ECO:0007669"/>
    <property type="project" value="InterPro"/>
</dbReference>
<dbReference type="SMART" id="SM00380">
    <property type="entry name" value="AP2"/>
    <property type="match status" value="1"/>
</dbReference>
<proteinExistence type="inferred from homology"/>
<evidence type="ECO:0000256" key="5">
    <source>
        <dbReference type="ARBA" id="ARBA00023163"/>
    </source>
</evidence>
<evidence type="ECO:0000256" key="3">
    <source>
        <dbReference type="ARBA" id="ARBA00023125"/>
    </source>
</evidence>
<feature type="region of interest" description="Disordered" evidence="8">
    <location>
        <begin position="1"/>
        <end position="70"/>
    </location>
</feature>
<dbReference type="CDD" id="cd00018">
    <property type="entry name" value="AP2"/>
    <property type="match status" value="1"/>
</dbReference>
<keyword evidence="4" id="KW-0010">Activator</keyword>
<dbReference type="PRINTS" id="PR00367">
    <property type="entry name" value="ETHRSPELEMNT"/>
</dbReference>
<dbReference type="PANTHER" id="PTHR31985">
    <property type="entry name" value="ETHYLENE-RESPONSIVE TRANSCRIPTION FACTOR ERF042-RELATED"/>
    <property type="match status" value="1"/>
</dbReference>
<dbReference type="GO" id="GO:0005634">
    <property type="term" value="C:nucleus"/>
    <property type="evidence" value="ECO:0007669"/>
    <property type="project" value="UniProtKB-SubCell"/>
</dbReference>
<evidence type="ECO:0000259" key="9">
    <source>
        <dbReference type="PROSITE" id="PS51032"/>
    </source>
</evidence>
<evidence type="ECO:0000256" key="4">
    <source>
        <dbReference type="ARBA" id="ARBA00023159"/>
    </source>
</evidence>
<accession>A0A2P2QD01</accession>
<dbReference type="EMBL" id="GGEC01084367">
    <property type="protein sequence ID" value="MBX64851.1"/>
    <property type="molecule type" value="Transcribed_RNA"/>
</dbReference>
<comment type="subcellular location">
    <subcellularLocation>
        <location evidence="1">Nucleus</location>
    </subcellularLocation>
</comment>
<feature type="compositionally biased region" description="Basic residues" evidence="8">
    <location>
        <begin position="43"/>
        <end position="52"/>
    </location>
</feature>
<evidence type="ECO:0000256" key="6">
    <source>
        <dbReference type="ARBA" id="ARBA00023242"/>
    </source>
</evidence>
<dbReference type="SUPFAM" id="SSF54171">
    <property type="entry name" value="DNA-binding domain"/>
    <property type="match status" value="1"/>
</dbReference>
<keyword evidence="6" id="KW-0539">Nucleus</keyword>
<evidence type="ECO:0000256" key="8">
    <source>
        <dbReference type="SAM" id="MobiDB-lite"/>
    </source>
</evidence>
<feature type="domain" description="AP2/ERF" evidence="9">
    <location>
        <begin position="79"/>
        <end position="136"/>
    </location>
</feature>
<dbReference type="FunFam" id="3.30.730.10:FF:000001">
    <property type="entry name" value="Ethylene-responsive transcription factor 2"/>
    <property type="match status" value="1"/>
</dbReference>
<keyword evidence="5" id="KW-0804">Transcription</keyword>
<sequence>MATEESTSCNSSSSSFSFSPSLSPSSSPPPPSLATTTAATTHVAKKVKKTHHNAQEVDTKVKASSSKVATKAKDEKNSIYRGVRLRAWGKWVSEIREPRKKSRIWLGTFPTAEMAARAHDVAALTIKGDSAILNFPELVELLPRPLSSMPRDVQAAAAKAAAMVELDRTSSSTQFSSTSSSDSLSSISVSDDVRESEELSEIVELPNIDGSFESSESKTEFLLFDSVDGWVYPPLLPDLSGEFCDQLLGLESFTSTNFGAPV</sequence>
<feature type="compositionally biased region" description="Low complexity" evidence="8">
    <location>
        <begin position="33"/>
        <end position="42"/>
    </location>
</feature>
<evidence type="ECO:0000256" key="1">
    <source>
        <dbReference type="ARBA" id="ARBA00004123"/>
    </source>
</evidence>
<dbReference type="AlphaFoldDB" id="A0A2P2QD01"/>
<evidence type="ECO:0000256" key="7">
    <source>
        <dbReference type="ARBA" id="ARBA00024343"/>
    </source>
</evidence>
<dbReference type="GO" id="GO:0003677">
    <property type="term" value="F:DNA binding"/>
    <property type="evidence" value="ECO:0007669"/>
    <property type="project" value="UniProtKB-KW"/>
</dbReference>
<dbReference type="InterPro" id="IPR016177">
    <property type="entry name" value="DNA-bd_dom_sf"/>
</dbReference>
<evidence type="ECO:0000256" key="2">
    <source>
        <dbReference type="ARBA" id="ARBA00023015"/>
    </source>
</evidence>
<dbReference type="Gene3D" id="3.30.730.10">
    <property type="entry name" value="AP2/ERF domain"/>
    <property type="match status" value="1"/>
</dbReference>
<reference evidence="10" key="1">
    <citation type="submission" date="2018-02" db="EMBL/GenBank/DDBJ databases">
        <title>Rhizophora mucronata_Transcriptome.</title>
        <authorList>
            <person name="Meera S.P."/>
            <person name="Sreeshan A."/>
            <person name="Augustine A."/>
        </authorList>
    </citation>
    <scope>NUCLEOTIDE SEQUENCE</scope>
    <source>
        <tissue evidence="10">Leaf</tissue>
    </source>
</reference>
<dbReference type="PROSITE" id="PS51032">
    <property type="entry name" value="AP2_ERF"/>
    <property type="match status" value="1"/>
</dbReference>
<evidence type="ECO:0000313" key="10">
    <source>
        <dbReference type="EMBL" id="MBX64851.1"/>
    </source>
</evidence>
<keyword evidence="3" id="KW-0238">DNA-binding</keyword>
<name>A0A2P2QD01_RHIMU</name>
<keyword evidence="2" id="KW-0805">Transcription regulation</keyword>
<dbReference type="InterPro" id="IPR051032">
    <property type="entry name" value="AP2/ERF_TF_ERF_subfamily"/>
</dbReference>
<feature type="compositionally biased region" description="Low complexity" evidence="8">
    <location>
        <begin position="11"/>
        <end position="25"/>
    </location>
</feature>
<dbReference type="Pfam" id="PF00847">
    <property type="entry name" value="AP2"/>
    <property type="match status" value="1"/>
</dbReference>
<dbReference type="PANTHER" id="PTHR31985:SF263">
    <property type="entry name" value="AP2 DOMAIN CLASS TRANSCRIPTION FACTOR"/>
    <property type="match status" value="1"/>
</dbReference>
<dbReference type="InterPro" id="IPR001471">
    <property type="entry name" value="AP2/ERF_dom"/>
</dbReference>
<feature type="compositionally biased region" description="Polar residues" evidence="8">
    <location>
        <begin position="1"/>
        <end position="10"/>
    </location>
</feature>
<organism evidence="10">
    <name type="scientific">Rhizophora mucronata</name>
    <name type="common">Asiatic mangrove</name>
    <dbReference type="NCBI Taxonomy" id="61149"/>
    <lineage>
        <taxon>Eukaryota</taxon>
        <taxon>Viridiplantae</taxon>
        <taxon>Streptophyta</taxon>
        <taxon>Embryophyta</taxon>
        <taxon>Tracheophyta</taxon>
        <taxon>Spermatophyta</taxon>
        <taxon>Magnoliopsida</taxon>
        <taxon>eudicotyledons</taxon>
        <taxon>Gunneridae</taxon>
        <taxon>Pentapetalae</taxon>
        <taxon>rosids</taxon>
        <taxon>fabids</taxon>
        <taxon>Malpighiales</taxon>
        <taxon>Rhizophoraceae</taxon>
        <taxon>Rhizophora</taxon>
    </lineage>
</organism>
<comment type="similarity">
    <text evidence="7">Belongs to the AP2/ERF transcription factor family. ERF subfamily.</text>
</comment>
<dbReference type="InterPro" id="IPR036955">
    <property type="entry name" value="AP2/ERF_dom_sf"/>
</dbReference>
<protein>
    <submittedName>
        <fullName evidence="10">Ethylene-responsive transcription factor TINY</fullName>
    </submittedName>
</protein>